<reference evidence="2 3" key="1">
    <citation type="journal article" date="2006" name="Appl. Environ. Microbiol.">
        <title>Genome sequence of the chemolithoautotrophic nitrite-oxidizing bacterium Nitrobacter winogradskyi Nb-255.</title>
        <authorList>
            <person name="Starkenburg S.R."/>
            <person name="Chain P.S."/>
            <person name="Sayavedra-Soto L.A."/>
            <person name="Hauser L."/>
            <person name="Land M.L."/>
            <person name="Larimer F.W."/>
            <person name="Malfatti S.A."/>
            <person name="Klotz M.G."/>
            <person name="Bottomley P.J."/>
            <person name="Arp D.J."/>
            <person name="Hickey W.J."/>
        </authorList>
    </citation>
    <scope>NUCLEOTIDE SEQUENCE [LARGE SCALE GENOMIC DNA]</scope>
    <source>
        <strain evidence="3">ATCC 25391 / DSM 10237 / CIP 104748 / NCIMB 11846 / Nb-255</strain>
    </source>
</reference>
<dbReference type="KEGG" id="nwi:Nwi_1166"/>
<evidence type="ECO:0000313" key="3">
    <source>
        <dbReference type="Proteomes" id="UP000002531"/>
    </source>
</evidence>
<dbReference type="EMBL" id="CP000115">
    <property type="protein sequence ID" value="ABA04428.1"/>
    <property type="molecule type" value="Genomic_DNA"/>
</dbReference>
<dbReference type="Proteomes" id="UP000002531">
    <property type="component" value="Chromosome"/>
</dbReference>
<proteinExistence type="predicted"/>
<dbReference type="HOGENOM" id="CLU_161989_0_0_5"/>
<protein>
    <submittedName>
        <fullName evidence="2">Uncharacterized protein</fullName>
    </submittedName>
</protein>
<keyword evidence="1" id="KW-1133">Transmembrane helix</keyword>
<evidence type="ECO:0000313" key="2">
    <source>
        <dbReference type="EMBL" id="ABA04428.1"/>
    </source>
</evidence>
<feature type="transmembrane region" description="Helical" evidence="1">
    <location>
        <begin position="16"/>
        <end position="36"/>
    </location>
</feature>
<name>Q3STG3_NITWN</name>
<dbReference type="AlphaFoldDB" id="Q3STG3"/>
<organism evidence="2 3">
    <name type="scientific">Nitrobacter winogradskyi (strain ATCC 25391 / DSM 10237 / CIP 104748 / NCIMB 11846 / Nb-255)</name>
    <dbReference type="NCBI Taxonomy" id="323098"/>
    <lineage>
        <taxon>Bacteria</taxon>
        <taxon>Pseudomonadati</taxon>
        <taxon>Pseudomonadota</taxon>
        <taxon>Alphaproteobacteria</taxon>
        <taxon>Hyphomicrobiales</taxon>
        <taxon>Nitrobacteraceae</taxon>
        <taxon>Nitrobacter</taxon>
    </lineage>
</organism>
<keyword evidence="1" id="KW-0812">Transmembrane</keyword>
<feature type="transmembrane region" description="Helical" evidence="1">
    <location>
        <begin position="43"/>
        <end position="63"/>
    </location>
</feature>
<sequence>MVPGNGSSTSRRTMRFLIFVWITLAVAATASAWFAMRPSRRGAAWIGIAACVVLLATFASSFLMTSVHGDKTMLSIALYLLNWTMAAGGAAICIGAIAGLTLGLAFKR</sequence>
<gene>
    <name evidence="2" type="ordered locus">Nwi_1166</name>
</gene>
<feature type="transmembrane region" description="Helical" evidence="1">
    <location>
        <begin position="83"/>
        <end position="106"/>
    </location>
</feature>
<keyword evidence="1" id="KW-0472">Membrane</keyword>
<dbReference type="OrthoDB" id="8265661at2"/>
<accession>Q3STG3</accession>
<evidence type="ECO:0000256" key="1">
    <source>
        <dbReference type="SAM" id="Phobius"/>
    </source>
</evidence>
<keyword evidence="3" id="KW-1185">Reference proteome</keyword>